<dbReference type="InterPro" id="IPR035904">
    <property type="entry name" value="Chorismate_synth_AroC_sf"/>
</dbReference>
<dbReference type="AlphaFoldDB" id="A0A1U9RS55"/>
<dbReference type="EC" id="4.2.3.5" evidence="4 8"/>
<comment type="cofactor">
    <cofactor evidence="1">
        <name>FMNH2</name>
        <dbReference type="ChEBI" id="CHEBI:57618"/>
    </cofactor>
</comment>
<keyword evidence="5" id="KW-0028">Amino-acid biosynthesis</keyword>
<dbReference type="NCBIfam" id="TIGR00033">
    <property type="entry name" value="aroC"/>
    <property type="match status" value="1"/>
</dbReference>
<dbReference type="GO" id="GO:0008652">
    <property type="term" value="P:amino acid biosynthetic process"/>
    <property type="evidence" value="ECO:0007669"/>
    <property type="project" value="UniProtKB-KW"/>
</dbReference>
<dbReference type="RefSeq" id="WP_211118634.1">
    <property type="nucleotide sequence ID" value="NZ_CP019943.1"/>
</dbReference>
<keyword evidence="6" id="KW-0057">Aromatic amino acid biosynthesis</keyword>
<comment type="pathway">
    <text evidence="2">Metabolic intermediate biosynthesis; chorismate biosynthesis; chorismate from D-erythrose 4-phosphate and phosphoenolpyruvate: step 7/7.</text>
</comment>
<dbReference type="Pfam" id="PF01264">
    <property type="entry name" value="Chorismate_synt"/>
    <property type="match status" value="1"/>
</dbReference>
<dbReference type="CDD" id="cd07304">
    <property type="entry name" value="Chorismate_synthase"/>
    <property type="match status" value="1"/>
</dbReference>
<dbReference type="PROSITE" id="PS00789">
    <property type="entry name" value="CHORISMATE_SYNTHASE_3"/>
    <property type="match status" value="1"/>
</dbReference>
<accession>A0A1U9RS55</accession>
<organism evidence="9 10">
    <name type="scientific">Carsonella ruddii</name>
    <dbReference type="NCBI Taxonomy" id="114186"/>
    <lineage>
        <taxon>Bacteria</taxon>
        <taxon>Pseudomonadati</taxon>
        <taxon>Pseudomonadota</taxon>
        <taxon>Gammaproteobacteria</taxon>
        <taxon>Oceanospirillales</taxon>
        <taxon>Halomonadaceae</taxon>
        <taxon>Zymobacter group</taxon>
        <taxon>Candidatus Carsonella</taxon>
    </lineage>
</organism>
<dbReference type="UniPathway" id="UPA00053">
    <property type="reaction ID" value="UER00090"/>
</dbReference>
<name>A0A1U9RS55_CARRU</name>
<dbReference type="PROSITE" id="PS00788">
    <property type="entry name" value="CHORISMATE_SYNTHASE_2"/>
    <property type="match status" value="1"/>
</dbReference>
<dbReference type="PIRSF" id="PIRSF001456">
    <property type="entry name" value="Chorismate_synth"/>
    <property type="match status" value="1"/>
</dbReference>
<reference evidence="9 10" key="1">
    <citation type="submission" date="2017-02" db="EMBL/GenBank/DDBJ databases">
        <title>Complete Genome of Candidatus Carsonella ruddii strain BC, a Nutritional Endosymbiont of Bactericera cockerelli.</title>
        <authorList>
            <person name="Riley A.B."/>
            <person name="Kim D.H."/>
            <person name="Hansen A.K."/>
        </authorList>
    </citation>
    <scope>NUCLEOTIDE SEQUENCE [LARGE SCALE GENOMIC DNA]</scope>
    <source>
        <strain evidence="9 10">BC</strain>
    </source>
</reference>
<dbReference type="Proteomes" id="UP000189666">
    <property type="component" value="Chromosome"/>
</dbReference>
<dbReference type="PANTHER" id="PTHR21085">
    <property type="entry name" value="CHORISMATE SYNTHASE"/>
    <property type="match status" value="1"/>
</dbReference>
<evidence type="ECO:0000313" key="9">
    <source>
        <dbReference type="EMBL" id="AQU89513.1"/>
    </source>
</evidence>
<dbReference type="PANTHER" id="PTHR21085:SF0">
    <property type="entry name" value="CHORISMATE SYNTHASE"/>
    <property type="match status" value="1"/>
</dbReference>
<protein>
    <recommendedName>
        <fullName evidence="4 8">Chorismate synthase</fullName>
        <ecNumber evidence="4 8">4.2.3.5</ecNumber>
    </recommendedName>
</protein>
<dbReference type="InterPro" id="IPR000453">
    <property type="entry name" value="Chorismate_synth"/>
</dbReference>
<evidence type="ECO:0000256" key="2">
    <source>
        <dbReference type="ARBA" id="ARBA00005044"/>
    </source>
</evidence>
<evidence type="ECO:0000256" key="1">
    <source>
        <dbReference type="ARBA" id="ARBA00001914"/>
    </source>
</evidence>
<dbReference type="GO" id="GO:0009073">
    <property type="term" value="P:aromatic amino acid family biosynthetic process"/>
    <property type="evidence" value="ECO:0007669"/>
    <property type="project" value="UniProtKB-KW"/>
</dbReference>
<gene>
    <name evidence="9" type="ORF">BW244_0095</name>
</gene>
<evidence type="ECO:0000256" key="6">
    <source>
        <dbReference type="ARBA" id="ARBA00023141"/>
    </source>
</evidence>
<dbReference type="SUPFAM" id="SSF103263">
    <property type="entry name" value="Chorismate synthase, AroC"/>
    <property type="match status" value="1"/>
</dbReference>
<comment type="similarity">
    <text evidence="3">Belongs to the chorismate synthase family.</text>
</comment>
<dbReference type="GO" id="GO:0004107">
    <property type="term" value="F:chorismate synthase activity"/>
    <property type="evidence" value="ECO:0007669"/>
    <property type="project" value="UniProtKB-UniRule"/>
</dbReference>
<dbReference type="InterPro" id="IPR020541">
    <property type="entry name" value="Chorismate_synthase_CS"/>
</dbReference>
<dbReference type="Gene3D" id="3.60.150.10">
    <property type="entry name" value="Chorismate synthase AroC"/>
    <property type="match status" value="1"/>
</dbReference>
<proteinExistence type="inferred from homology"/>
<evidence type="ECO:0000256" key="7">
    <source>
        <dbReference type="ARBA" id="ARBA00023239"/>
    </source>
</evidence>
<evidence type="ECO:0000256" key="4">
    <source>
        <dbReference type="ARBA" id="ARBA00013036"/>
    </source>
</evidence>
<dbReference type="GO" id="GO:0005829">
    <property type="term" value="C:cytosol"/>
    <property type="evidence" value="ECO:0007669"/>
    <property type="project" value="TreeGrafter"/>
</dbReference>
<keyword evidence="7 9" id="KW-0456">Lyase</keyword>
<evidence type="ECO:0000313" key="10">
    <source>
        <dbReference type="Proteomes" id="UP000189666"/>
    </source>
</evidence>
<dbReference type="EMBL" id="CP019943">
    <property type="protein sequence ID" value="AQU89513.1"/>
    <property type="molecule type" value="Genomic_DNA"/>
</dbReference>
<dbReference type="NCBIfam" id="NF003793">
    <property type="entry name" value="PRK05382.1"/>
    <property type="match status" value="1"/>
</dbReference>
<evidence type="ECO:0000256" key="3">
    <source>
        <dbReference type="ARBA" id="ARBA00008014"/>
    </source>
</evidence>
<evidence type="ECO:0000256" key="5">
    <source>
        <dbReference type="ARBA" id="ARBA00022605"/>
    </source>
</evidence>
<evidence type="ECO:0000256" key="8">
    <source>
        <dbReference type="NCBIfam" id="TIGR00033"/>
    </source>
</evidence>
<dbReference type="GO" id="GO:0010181">
    <property type="term" value="F:FMN binding"/>
    <property type="evidence" value="ECO:0007669"/>
    <property type="project" value="TreeGrafter"/>
</dbReference>
<sequence length="345" mass="39461">MNNTYGEIIKISTFGESHGLLIGALIDGYFYNKYIFEKTIQEKLNLRKPFTSLFSTQRKELDKIKIFTGIFNNKTTGSPILMIIKNHDNKSLDYNNISKNFRPGHADLTYQLKYKFRDYRGGGRSSARETACRVASGSLFLNILFNKGILIRSYIKKVGFLKINFFYWKNIINRFFTNIYYIKELKEYINNFKNSSNSSSAEIITIINGIKHGLGDPLYKKIDSIISNYILSINAVKSIFFGINFKNKNSYNIKDEISKFGFLSNNNGGILGGITNGQPLIFKIIFKPTSSTSKKIKTINQNNKEIISKTYGRHDPCVGLRAIPIIESMISTILINKILINKIYE</sequence>
<dbReference type="GO" id="GO:0009423">
    <property type="term" value="P:chorismate biosynthetic process"/>
    <property type="evidence" value="ECO:0007669"/>
    <property type="project" value="UniProtKB-UniRule"/>
</dbReference>